<evidence type="ECO:0000313" key="12">
    <source>
        <dbReference type="EMBL" id="ADY53098.1"/>
    </source>
</evidence>
<dbReference type="Gene3D" id="2.60.120.180">
    <property type="match status" value="1"/>
</dbReference>
<dbReference type="SMR" id="F0S4T0"/>
<organism evidence="12 13">
    <name type="scientific">Pseudopedobacter saltans (strain ATCC 51119 / DSM 12145 / JCM 21818 / CCUG 39354 / LMG 10337 / NBRC 100064 / NCIMB 13643)</name>
    <name type="common">Pedobacter saltans</name>
    <dbReference type="NCBI Taxonomy" id="762903"/>
    <lineage>
        <taxon>Bacteria</taxon>
        <taxon>Pseudomonadati</taxon>
        <taxon>Bacteroidota</taxon>
        <taxon>Sphingobacteriia</taxon>
        <taxon>Sphingobacteriales</taxon>
        <taxon>Sphingobacteriaceae</taxon>
        <taxon>Pseudopedobacter</taxon>
    </lineage>
</organism>
<accession>F0S4T0</accession>
<dbReference type="AlphaFoldDB" id="F0S4T0"/>
<dbReference type="InterPro" id="IPR033123">
    <property type="entry name" value="GH11_dom"/>
</dbReference>
<dbReference type="PANTHER" id="PTHR46828">
    <property type="entry name" value="ENDO-1,4-BETA-XYLANASE A-RELATED"/>
    <property type="match status" value="1"/>
</dbReference>
<evidence type="ECO:0000313" key="13">
    <source>
        <dbReference type="Proteomes" id="UP000000310"/>
    </source>
</evidence>
<dbReference type="EMBL" id="CP002545">
    <property type="protein sequence ID" value="ADY53098.1"/>
    <property type="molecule type" value="Genomic_DNA"/>
</dbReference>
<protein>
    <recommendedName>
        <fullName evidence="3 9">Endo-1,4-beta-xylanase</fullName>
        <ecNumber evidence="3 9">3.2.1.8</ecNumber>
    </recommendedName>
</protein>
<dbReference type="Proteomes" id="UP000000310">
    <property type="component" value="Chromosome"/>
</dbReference>
<keyword evidence="7 9" id="KW-0326">Glycosidase</keyword>
<dbReference type="InterPro" id="IPR013319">
    <property type="entry name" value="GH11/12"/>
</dbReference>
<evidence type="ECO:0000256" key="6">
    <source>
        <dbReference type="ARBA" id="ARBA00023277"/>
    </source>
</evidence>
<dbReference type="PRINTS" id="PR00911">
    <property type="entry name" value="GLHYDRLASE11"/>
</dbReference>
<dbReference type="OrthoDB" id="9806342at2"/>
<dbReference type="HOGENOM" id="CLU_052631_3_2_10"/>
<evidence type="ECO:0000259" key="11">
    <source>
        <dbReference type="PROSITE" id="PS51761"/>
    </source>
</evidence>
<keyword evidence="6 9" id="KW-0119">Carbohydrate metabolism</keyword>
<comment type="pathway">
    <text evidence="2 9 10">Glycan degradation; xylan degradation.</text>
</comment>
<dbReference type="eggNOG" id="COG3291">
    <property type="taxonomic scope" value="Bacteria"/>
</dbReference>
<evidence type="ECO:0000256" key="9">
    <source>
        <dbReference type="PROSITE-ProRule" id="PRU01097"/>
    </source>
</evidence>
<dbReference type="SUPFAM" id="SSF49899">
    <property type="entry name" value="Concanavalin A-like lectins/glucanases"/>
    <property type="match status" value="1"/>
</dbReference>
<feature type="active site" description="Nucleophile" evidence="9">
    <location>
        <position position="165"/>
    </location>
</feature>
<evidence type="ECO:0000256" key="10">
    <source>
        <dbReference type="RuleBase" id="RU362015"/>
    </source>
</evidence>
<dbReference type="KEGG" id="psn:Pedsa_2554"/>
<proteinExistence type="inferred from homology"/>
<dbReference type="EC" id="3.2.1.8" evidence="3 9"/>
<dbReference type="PROSITE" id="PS51761">
    <property type="entry name" value="GH11_3"/>
    <property type="match status" value="1"/>
</dbReference>
<name>F0S4T0_PSESL</name>
<comment type="catalytic activity">
    <reaction evidence="1 9 10">
        <text>Endohydrolysis of (1-&gt;4)-beta-D-xylosidic linkages in xylans.</text>
        <dbReference type="EC" id="3.2.1.8"/>
    </reaction>
</comment>
<sequence>MCAIGFGVNSLVLSLLINCKYFMKKQSLRSKASHKVALGAAVVAIAVGTTILSSCKKESVAESEQLTLAKNSSKGGAEVQSYQSGTNNGYFWSLWKDDQSGYVTYTNGSGGNYSVSWNYTGNFTCGKGWSNGSPTRKIGYNCGAYTCNGGGVLAYYGWTRSPLIEYYVNEKWGSSRPTGEKKGSFWSDDAQYDIYTAMRYNAPSIDGTQTFRQIFSTRTSQAPTGQNKVITFGNHAYAWQQAGLSLGSDFSPAAILLTEAYGGSNGYVNATVWQQ</sequence>
<feature type="domain" description="GH11" evidence="11">
    <location>
        <begin position="78"/>
        <end position="272"/>
    </location>
</feature>
<evidence type="ECO:0000256" key="4">
    <source>
        <dbReference type="ARBA" id="ARBA00022651"/>
    </source>
</evidence>
<reference evidence="12 13" key="1">
    <citation type="journal article" date="2011" name="Stand. Genomic Sci.">
        <title>Complete genome sequence of the gliding, heparinolytic Pedobacter saltans type strain (113).</title>
        <authorList>
            <person name="Liolios K."/>
            <person name="Sikorski J."/>
            <person name="Lu M."/>
            <person name="Nolan M."/>
            <person name="Lapidus A."/>
            <person name="Lucas S."/>
            <person name="Hammon N."/>
            <person name="Deshpande S."/>
            <person name="Cheng J.F."/>
            <person name="Tapia R."/>
            <person name="Han C."/>
            <person name="Goodwin L."/>
            <person name="Pitluck S."/>
            <person name="Huntemann M."/>
            <person name="Ivanova N."/>
            <person name="Pagani I."/>
            <person name="Mavromatis K."/>
            <person name="Ovchinikova G."/>
            <person name="Pati A."/>
            <person name="Chen A."/>
            <person name="Palaniappan K."/>
            <person name="Land M."/>
            <person name="Hauser L."/>
            <person name="Brambilla E.M."/>
            <person name="Kotsyurbenko O."/>
            <person name="Rohde M."/>
            <person name="Tindall B.J."/>
            <person name="Abt B."/>
            <person name="Goker M."/>
            <person name="Detter J.C."/>
            <person name="Woyke T."/>
            <person name="Bristow J."/>
            <person name="Eisen J.A."/>
            <person name="Markowitz V."/>
            <person name="Hugenholtz P."/>
            <person name="Klenk H.P."/>
            <person name="Kyrpides N.C."/>
        </authorList>
    </citation>
    <scope>NUCLEOTIDE SEQUENCE [LARGE SCALE GENOMIC DNA]</scope>
    <source>
        <strain evidence="13">ATCC 51119 / DSM 12145 / JCM 21818 / LMG 10337 / NBRC 100064 / NCIMB 13643</strain>
    </source>
</reference>
<evidence type="ECO:0000256" key="7">
    <source>
        <dbReference type="ARBA" id="ARBA00023295"/>
    </source>
</evidence>
<evidence type="ECO:0000256" key="5">
    <source>
        <dbReference type="ARBA" id="ARBA00022801"/>
    </source>
</evidence>
<evidence type="ECO:0000256" key="3">
    <source>
        <dbReference type="ARBA" id="ARBA00012590"/>
    </source>
</evidence>
<evidence type="ECO:0000256" key="8">
    <source>
        <dbReference type="ARBA" id="ARBA00023326"/>
    </source>
</evidence>
<evidence type="ECO:0000256" key="2">
    <source>
        <dbReference type="ARBA" id="ARBA00004851"/>
    </source>
</evidence>
<dbReference type="PANTHER" id="PTHR46828:SF2">
    <property type="entry name" value="ENDO-1,4-BETA-XYLANASE A-RELATED"/>
    <property type="match status" value="1"/>
</dbReference>
<keyword evidence="13" id="KW-1185">Reference proteome</keyword>
<dbReference type="STRING" id="762903.Pedsa_2554"/>
<keyword evidence="8 9" id="KW-0624">Polysaccharide degradation</keyword>
<dbReference type="Pfam" id="PF00457">
    <property type="entry name" value="Glyco_hydro_11"/>
    <property type="match status" value="1"/>
</dbReference>
<dbReference type="UniPathway" id="UPA00114"/>
<dbReference type="GO" id="GO:0045493">
    <property type="term" value="P:xylan catabolic process"/>
    <property type="evidence" value="ECO:0007669"/>
    <property type="project" value="UniProtKB-UniRule"/>
</dbReference>
<gene>
    <name evidence="12" type="ordered locus">Pedsa_2554</name>
</gene>
<keyword evidence="5 9" id="KW-0378">Hydrolase</keyword>
<dbReference type="GO" id="GO:0031176">
    <property type="term" value="F:endo-1,4-beta-xylanase activity"/>
    <property type="evidence" value="ECO:0007669"/>
    <property type="project" value="UniProtKB-UniRule"/>
</dbReference>
<evidence type="ECO:0000256" key="1">
    <source>
        <dbReference type="ARBA" id="ARBA00000681"/>
    </source>
</evidence>
<dbReference type="InterPro" id="IPR001137">
    <property type="entry name" value="Glyco_hydro_11"/>
</dbReference>
<reference evidence="13" key="2">
    <citation type="submission" date="2011-02" db="EMBL/GenBank/DDBJ databases">
        <title>The complete genome of Pedobacter saltans DSM 12145.</title>
        <authorList>
            <consortium name="US DOE Joint Genome Institute (JGI-PGF)"/>
            <person name="Lucas S."/>
            <person name="Copeland A."/>
            <person name="Lapidus A."/>
            <person name="Bruce D."/>
            <person name="Goodwin L."/>
            <person name="Pitluck S."/>
            <person name="Kyrpides N."/>
            <person name="Mavromatis K."/>
            <person name="Pagani I."/>
            <person name="Ivanova N."/>
            <person name="Ovchinnikova G."/>
            <person name="Lu M."/>
            <person name="Detter J.C."/>
            <person name="Han C."/>
            <person name="Land M."/>
            <person name="Hauser L."/>
            <person name="Markowitz V."/>
            <person name="Cheng J.-F."/>
            <person name="Hugenholtz P."/>
            <person name="Woyke T."/>
            <person name="Wu D."/>
            <person name="Tindall B."/>
            <person name="Pomrenke H.G."/>
            <person name="Brambilla E."/>
            <person name="Klenk H.-P."/>
            <person name="Eisen J.A."/>
        </authorList>
    </citation>
    <scope>NUCLEOTIDE SEQUENCE [LARGE SCALE GENOMIC DNA]</scope>
    <source>
        <strain evidence="13">ATCC 51119 / DSM 12145 / JCM 21818 / LMG 10337 / NBRC 100064 / NCIMB 13643</strain>
    </source>
</reference>
<feature type="active site" description="Proton donor" evidence="9">
    <location>
        <position position="259"/>
    </location>
</feature>
<comment type="similarity">
    <text evidence="9 10">Belongs to the glycosyl hydrolase 11 (cellulase G) family.</text>
</comment>
<keyword evidence="4 9" id="KW-0858">Xylan degradation</keyword>
<dbReference type="InterPro" id="IPR013320">
    <property type="entry name" value="ConA-like_dom_sf"/>
</dbReference>